<comment type="caution">
    <text evidence="1">The sequence shown here is derived from an EMBL/GenBank/DDBJ whole genome shotgun (WGS) entry which is preliminary data.</text>
</comment>
<dbReference type="EMBL" id="BPLF01000002">
    <property type="protein sequence ID" value="GIX62775.1"/>
    <property type="molecule type" value="Genomic_DNA"/>
</dbReference>
<dbReference type="AlphaFoldDB" id="A0AAV4LT64"/>
<sequence length="724" mass="78527">MDPTDFIGPPMTHIIMFTGKDGGGTDGTSVLSREVKQLLDGVKGVDTGLSAEIEKVKEALDGSGNLIAKLAGGLQQFIGYNGQSGWIIKHKSNGVGASNDPLERLQDAVLGFLIEVIKRLKDSLKWDSNTGIKNYEGVIDAFENALIREKGRSFGSVLKSDLGVNVNPNPTEVVNKLKQVKRLNKNSVTDLASAFNTYVGSVLEEVKKTASNGSSEVGELKAKLGTLLEHLKSQDAQKPFNFGKDQVDTQQPLKEKLDAVVQANNELSDKLISLAGNKTAHALVLAVYSGTDELLWQLQKGYKSYYQGTPVDTGTWNSNNTEAKICAQIFLGCIPLIYHCLTQLYWLCHETSRGWDKYPFSGGGLRNLMVALGYSDALLGGSTGSTVMTNVASKLSELSTAGKATSKPYPEFLTELTTSFNNAFTSSSNLTDHTIPALYHVAKEFWETKTPSSIREMLYWFSGLQFSPQYDSLHSHISGVFRSLLGMPGTNDDANLSLPVADSSKSSTTPDTLSPTDLKGYLTMTCLYSPMVLGRLQGHGVSTESKEPYLHYLFGNGMSFAYPSGAALLSKLSEYAYALQFQLSFLTQKCSTNFDEGCGWRHCKFGKDLNATGNPVQSHICPGYNCKKNQCQHDGNGQSSVCTHNKGGIGAECGTDGQASPLQAFLTDKLQGFRRGQPGTSDHLDNHPAGSMSHVPMGFTAEYLRETPGLRLPCILPSAILLFR</sequence>
<reference evidence="1 2" key="1">
    <citation type="submission" date="2021-06" db="EMBL/GenBank/DDBJ databases">
        <title>Genome sequence of Babesia caballi.</title>
        <authorList>
            <person name="Yamagishi J."/>
            <person name="Kidaka T."/>
            <person name="Ochi A."/>
        </authorList>
    </citation>
    <scope>NUCLEOTIDE SEQUENCE [LARGE SCALE GENOMIC DNA]</scope>
    <source>
        <strain evidence="1">USDA-D6B2</strain>
    </source>
</reference>
<evidence type="ECO:0000313" key="2">
    <source>
        <dbReference type="Proteomes" id="UP001497744"/>
    </source>
</evidence>
<protein>
    <submittedName>
        <fullName evidence="1">Variant erythrocyte surface antigen-1 family protein</fullName>
    </submittedName>
</protein>
<proteinExistence type="predicted"/>
<accession>A0AAV4LT64</accession>
<keyword evidence="2" id="KW-1185">Reference proteome</keyword>
<gene>
    <name evidence="1" type="ORF">BcabD6B2_22100</name>
</gene>
<dbReference type="GeneID" id="94194256"/>
<evidence type="ECO:0000313" key="1">
    <source>
        <dbReference type="EMBL" id="GIX62775.1"/>
    </source>
</evidence>
<name>A0AAV4LT64_BABCB</name>
<organism evidence="1 2">
    <name type="scientific">Babesia caballi</name>
    <dbReference type="NCBI Taxonomy" id="5871"/>
    <lineage>
        <taxon>Eukaryota</taxon>
        <taxon>Sar</taxon>
        <taxon>Alveolata</taxon>
        <taxon>Apicomplexa</taxon>
        <taxon>Aconoidasida</taxon>
        <taxon>Piroplasmida</taxon>
        <taxon>Babesiidae</taxon>
        <taxon>Babesia</taxon>
    </lineage>
</organism>
<dbReference type="Proteomes" id="UP001497744">
    <property type="component" value="Unassembled WGS sequence"/>
</dbReference>
<dbReference type="RefSeq" id="XP_067714844.1">
    <property type="nucleotide sequence ID" value="XM_067858743.1"/>
</dbReference>